<dbReference type="EMBL" id="BSYO01000010">
    <property type="protein sequence ID" value="GMH10692.1"/>
    <property type="molecule type" value="Genomic_DNA"/>
</dbReference>
<gene>
    <name evidence="1" type="ORF">Nepgr_012533</name>
</gene>
<protein>
    <submittedName>
        <fullName evidence="1">Uncharacterized protein</fullName>
    </submittedName>
</protein>
<comment type="caution">
    <text evidence="1">The sequence shown here is derived from an EMBL/GenBank/DDBJ whole genome shotgun (WGS) entry which is preliminary data.</text>
</comment>
<reference evidence="1" key="1">
    <citation type="submission" date="2023-05" db="EMBL/GenBank/DDBJ databases">
        <title>Nepenthes gracilis genome sequencing.</title>
        <authorList>
            <person name="Fukushima K."/>
        </authorList>
    </citation>
    <scope>NUCLEOTIDE SEQUENCE</scope>
    <source>
        <strain evidence="1">SING2019-196</strain>
    </source>
</reference>
<evidence type="ECO:0000313" key="2">
    <source>
        <dbReference type="Proteomes" id="UP001279734"/>
    </source>
</evidence>
<accession>A0AAD3XMV9</accession>
<name>A0AAD3XMV9_NEPGR</name>
<sequence length="108" mass="11237">MLRRHLRFGLDSVGIARCLRSFGCICGASGVSGCETPSTSGAVVRKDTEAKELCTLEGSLENGNSGLPPNSDKMCSSSSVNMTQFVDSSLAVTCSNAFGVLQPGDDIE</sequence>
<organism evidence="1 2">
    <name type="scientific">Nepenthes gracilis</name>
    <name type="common">Slender pitcher plant</name>
    <dbReference type="NCBI Taxonomy" id="150966"/>
    <lineage>
        <taxon>Eukaryota</taxon>
        <taxon>Viridiplantae</taxon>
        <taxon>Streptophyta</taxon>
        <taxon>Embryophyta</taxon>
        <taxon>Tracheophyta</taxon>
        <taxon>Spermatophyta</taxon>
        <taxon>Magnoliopsida</taxon>
        <taxon>eudicotyledons</taxon>
        <taxon>Gunneridae</taxon>
        <taxon>Pentapetalae</taxon>
        <taxon>Caryophyllales</taxon>
        <taxon>Nepenthaceae</taxon>
        <taxon>Nepenthes</taxon>
    </lineage>
</organism>
<proteinExistence type="predicted"/>
<keyword evidence="2" id="KW-1185">Reference proteome</keyword>
<dbReference type="AlphaFoldDB" id="A0AAD3XMV9"/>
<dbReference type="Proteomes" id="UP001279734">
    <property type="component" value="Unassembled WGS sequence"/>
</dbReference>
<evidence type="ECO:0000313" key="1">
    <source>
        <dbReference type="EMBL" id="GMH10692.1"/>
    </source>
</evidence>
<dbReference type="PROSITE" id="PS51257">
    <property type="entry name" value="PROKAR_LIPOPROTEIN"/>
    <property type="match status" value="1"/>
</dbReference>